<dbReference type="GO" id="GO:0000156">
    <property type="term" value="F:phosphorelay response regulator activity"/>
    <property type="evidence" value="ECO:0007669"/>
    <property type="project" value="InterPro"/>
</dbReference>
<gene>
    <name evidence="4" type="ORF">LX87_05245</name>
</gene>
<dbReference type="AlphaFoldDB" id="A0A327WPM8"/>
<dbReference type="SUPFAM" id="SSF52172">
    <property type="entry name" value="CheY-like"/>
    <property type="match status" value="1"/>
</dbReference>
<dbReference type="PROSITE" id="PS50930">
    <property type="entry name" value="HTH_LYTTR"/>
    <property type="match status" value="1"/>
</dbReference>
<proteinExistence type="predicted"/>
<dbReference type="PANTHER" id="PTHR37299">
    <property type="entry name" value="TRANSCRIPTIONAL REGULATOR-RELATED"/>
    <property type="match status" value="1"/>
</dbReference>
<dbReference type="InterPro" id="IPR046947">
    <property type="entry name" value="LytR-like"/>
</dbReference>
<keyword evidence="1" id="KW-0597">Phosphoprotein</keyword>
<comment type="caution">
    <text evidence="4">The sequence shown here is derived from an EMBL/GenBank/DDBJ whole genome shotgun (WGS) entry which is preliminary data.</text>
</comment>
<dbReference type="Gene3D" id="3.40.50.2300">
    <property type="match status" value="1"/>
</dbReference>
<dbReference type="InterPro" id="IPR011006">
    <property type="entry name" value="CheY-like_superfamily"/>
</dbReference>
<dbReference type="PANTHER" id="PTHR37299:SF1">
    <property type="entry name" value="STAGE 0 SPORULATION PROTEIN A HOMOLOG"/>
    <property type="match status" value="1"/>
</dbReference>
<dbReference type="Gene3D" id="2.40.50.1020">
    <property type="entry name" value="LytTr DNA-binding domain"/>
    <property type="match status" value="1"/>
</dbReference>
<protein>
    <submittedName>
        <fullName evidence="4">LytTR family two component transcriptional regulator</fullName>
    </submittedName>
</protein>
<dbReference type="PROSITE" id="PS50110">
    <property type="entry name" value="RESPONSE_REGULATORY"/>
    <property type="match status" value="1"/>
</dbReference>
<evidence type="ECO:0000259" key="3">
    <source>
        <dbReference type="PROSITE" id="PS50930"/>
    </source>
</evidence>
<feature type="domain" description="HTH LytTR-type" evidence="3">
    <location>
        <begin position="149"/>
        <end position="256"/>
    </location>
</feature>
<name>A0A327WPM8_LARAB</name>
<evidence type="ECO:0000313" key="4">
    <source>
        <dbReference type="EMBL" id="RAJ92276.1"/>
    </source>
</evidence>
<dbReference type="Proteomes" id="UP000248790">
    <property type="component" value="Unassembled WGS sequence"/>
</dbReference>
<evidence type="ECO:0000313" key="5">
    <source>
        <dbReference type="Proteomes" id="UP000248790"/>
    </source>
</evidence>
<evidence type="ECO:0000259" key="2">
    <source>
        <dbReference type="PROSITE" id="PS50110"/>
    </source>
</evidence>
<organism evidence="4 5">
    <name type="scientific">Larkinella arboricola</name>
    <dbReference type="NCBI Taxonomy" id="643671"/>
    <lineage>
        <taxon>Bacteria</taxon>
        <taxon>Pseudomonadati</taxon>
        <taxon>Bacteroidota</taxon>
        <taxon>Cytophagia</taxon>
        <taxon>Cytophagales</taxon>
        <taxon>Spirosomataceae</taxon>
        <taxon>Larkinella</taxon>
    </lineage>
</organism>
<evidence type="ECO:0000256" key="1">
    <source>
        <dbReference type="PROSITE-ProRule" id="PRU00169"/>
    </source>
</evidence>
<dbReference type="OrthoDB" id="646623at2"/>
<sequence>MNVLIVEDEELTAQRLVKLLNDYDPAVRVLAQLPSVAKSVDWFENHAEAEPDLIFLDIHLEDDLGFNLIDQLNLTTPIIFTTAYDEYALQAFKANSIDYLLKPIDADDLARAIDKFKTLRHSRLELSVNSDVLAQMKANYRPNTYRDRFMVTVGPRLFSVQTDDIAYFFFENKATFLTTQQGQNYVIDYSLDKLGQLLDPNQFFRINRSFLVALPAIQSVYTYSGSKLKLELLPEARQEVFVSIDRVTAFKEWLGR</sequence>
<dbReference type="SMART" id="SM00850">
    <property type="entry name" value="LytTR"/>
    <property type="match status" value="1"/>
</dbReference>
<dbReference type="InterPro" id="IPR007492">
    <property type="entry name" value="LytTR_DNA-bd_dom"/>
</dbReference>
<dbReference type="GO" id="GO:0003677">
    <property type="term" value="F:DNA binding"/>
    <property type="evidence" value="ECO:0007669"/>
    <property type="project" value="InterPro"/>
</dbReference>
<feature type="domain" description="Response regulatory" evidence="2">
    <location>
        <begin position="2"/>
        <end position="117"/>
    </location>
</feature>
<dbReference type="Pfam" id="PF00072">
    <property type="entry name" value="Response_reg"/>
    <property type="match status" value="1"/>
</dbReference>
<reference evidence="4 5" key="1">
    <citation type="submission" date="2018-06" db="EMBL/GenBank/DDBJ databases">
        <title>Genomic Encyclopedia of Archaeal and Bacterial Type Strains, Phase II (KMG-II): from individual species to whole genera.</title>
        <authorList>
            <person name="Goeker M."/>
        </authorList>
    </citation>
    <scope>NUCLEOTIDE SEQUENCE [LARGE SCALE GENOMIC DNA]</scope>
    <source>
        <strain evidence="4 5">DSM 21851</strain>
    </source>
</reference>
<feature type="modified residue" description="4-aspartylphosphate" evidence="1">
    <location>
        <position position="57"/>
    </location>
</feature>
<dbReference type="InterPro" id="IPR001789">
    <property type="entry name" value="Sig_transdc_resp-reg_receiver"/>
</dbReference>
<keyword evidence="5" id="KW-1185">Reference proteome</keyword>
<dbReference type="EMBL" id="QLMC01000008">
    <property type="protein sequence ID" value="RAJ92276.1"/>
    <property type="molecule type" value="Genomic_DNA"/>
</dbReference>
<accession>A0A327WPM8</accession>
<dbReference type="SMART" id="SM00448">
    <property type="entry name" value="REC"/>
    <property type="match status" value="1"/>
</dbReference>
<dbReference type="RefSeq" id="WP_111631241.1">
    <property type="nucleotide sequence ID" value="NZ_QLMC01000008.1"/>
</dbReference>
<dbReference type="Pfam" id="PF04397">
    <property type="entry name" value="LytTR"/>
    <property type="match status" value="1"/>
</dbReference>